<name>A0A3D8R383_9HELO</name>
<organism evidence="2 3">
    <name type="scientific">Coleophoma crateriformis</name>
    <dbReference type="NCBI Taxonomy" id="565419"/>
    <lineage>
        <taxon>Eukaryota</taxon>
        <taxon>Fungi</taxon>
        <taxon>Dikarya</taxon>
        <taxon>Ascomycota</taxon>
        <taxon>Pezizomycotina</taxon>
        <taxon>Leotiomycetes</taxon>
        <taxon>Helotiales</taxon>
        <taxon>Dermateaceae</taxon>
        <taxon>Coleophoma</taxon>
    </lineage>
</organism>
<protein>
    <recommendedName>
        <fullName evidence="1">Amidase domain-containing protein</fullName>
    </recommendedName>
</protein>
<dbReference type="SUPFAM" id="SSF75304">
    <property type="entry name" value="Amidase signature (AS) enzymes"/>
    <property type="match status" value="1"/>
</dbReference>
<proteinExistence type="predicted"/>
<dbReference type="EMBL" id="PDLN01000013">
    <property type="protein sequence ID" value="RDW68487.1"/>
    <property type="molecule type" value="Genomic_DNA"/>
</dbReference>
<dbReference type="PANTHER" id="PTHR46310">
    <property type="entry name" value="AMIDASE 1"/>
    <property type="match status" value="1"/>
</dbReference>
<reference evidence="2 3" key="1">
    <citation type="journal article" date="2018" name="IMA Fungus">
        <title>IMA Genome-F 9: Draft genome sequence of Annulohypoxylon stygium, Aspergillus mulundensis, Berkeleyomyces basicola (syn. Thielaviopsis basicola), Ceratocystis smalleyi, two Cercospora beticola strains, Coleophoma cylindrospora, Fusarium fracticaudum, Phialophora cf. hyalina, and Morchella septimelata.</title>
        <authorList>
            <person name="Wingfield B.D."/>
            <person name="Bills G.F."/>
            <person name="Dong Y."/>
            <person name="Huang W."/>
            <person name="Nel W.J."/>
            <person name="Swalarsk-Parry B.S."/>
            <person name="Vaghefi N."/>
            <person name="Wilken P.M."/>
            <person name="An Z."/>
            <person name="de Beer Z.W."/>
            <person name="De Vos L."/>
            <person name="Chen L."/>
            <person name="Duong T.A."/>
            <person name="Gao Y."/>
            <person name="Hammerbacher A."/>
            <person name="Kikkert J.R."/>
            <person name="Li Y."/>
            <person name="Li H."/>
            <person name="Li K."/>
            <person name="Li Q."/>
            <person name="Liu X."/>
            <person name="Ma X."/>
            <person name="Naidoo K."/>
            <person name="Pethybridge S.J."/>
            <person name="Sun J."/>
            <person name="Steenkamp E.T."/>
            <person name="van der Nest M.A."/>
            <person name="van Wyk S."/>
            <person name="Wingfield M.J."/>
            <person name="Xiong C."/>
            <person name="Yue Q."/>
            <person name="Zhang X."/>
        </authorList>
    </citation>
    <scope>NUCLEOTIDE SEQUENCE [LARGE SCALE GENOMIC DNA]</scope>
    <source>
        <strain evidence="2 3">BP5796</strain>
    </source>
</reference>
<dbReference type="PANTHER" id="PTHR46310:SF7">
    <property type="entry name" value="AMIDASE 1"/>
    <property type="match status" value="1"/>
</dbReference>
<accession>A0A3D8R383</accession>
<dbReference type="Proteomes" id="UP000256328">
    <property type="component" value="Unassembled WGS sequence"/>
</dbReference>
<comment type="caution">
    <text evidence="2">The sequence shown here is derived from an EMBL/GenBank/DDBJ whole genome shotgun (WGS) entry which is preliminary data.</text>
</comment>
<evidence type="ECO:0000259" key="1">
    <source>
        <dbReference type="Pfam" id="PF01425"/>
    </source>
</evidence>
<dbReference type="Gene3D" id="3.90.1300.10">
    <property type="entry name" value="Amidase signature (AS) domain"/>
    <property type="match status" value="1"/>
</dbReference>
<dbReference type="AlphaFoldDB" id="A0A3D8R383"/>
<dbReference type="InterPro" id="IPR036928">
    <property type="entry name" value="AS_sf"/>
</dbReference>
<gene>
    <name evidence="2" type="ORF">BP5796_09144</name>
</gene>
<evidence type="ECO:0000313" key="2">
    <source>
        <dbReference type="EMBL" id="RDW68487.1"/>
    </source>
</evidence>
<dbReference type="OrthoDB" id="3561544at2759"/>
<dbReference type="InterPro" id="IPR023631">
    <property type="entry name" value="Amidase_dom"/>
</dbReference>
<feature type="domain" description="Amidase" evidence="1">
    <location>
        <begin position="81"/>
        <end position="230"/>
    </location>
</feature>
<evidence type="ECO:0000313" key="3">
    <source>
        <dbReference type="Proteomes" id="UP000256328"/>
    </source>
</evidence>
<sequence length="359" mass="39287">MKLSSQGLRGLFDKHAWSHVALHTNCTIAIPAGPYFISIYTGDIYRAYRLYSGVNGAFTEGVFALPDGNIQLCRHLLKFGIEDIYDVAGTKRGCGNCDYYDLYPEKNASAPAVQRLVYAGAIIIGKLKTSQFVNGEIANADWVDYHSPFHVSGDGYSDQSSSLSGPDAGFEAYSWLDLRLDSDTGGSIRNPAQVNGGYGSRPSHGLVTLDNIMLLSPLLDTSGCMCRDAELWNTAAYCHIIPPKAVHDWFSRECIDRGWRCPAFNFDQAGRLLGVISSVLDYDSMCRASPQAAAANAPTLSDLLALTYPTLISKQQYALLGAPFISDYGTAHDGRYPFLDPNPLVCWKWGHTLEQAITN</sequence>
<keyword evidence="3" id="KW-1185">Reference proteome</keyword>
<dbReference type="Pfam" id="PF01425">
    <property type="entry name" value="Amidase"/>
    <property type="match status" value="1"/>
</dbReference>